<dbReference type="GO" id="GO:0016020">
    <property type="term" value="C:membrane"/>
    <property type="evidence" value="ECO:0007669"/>
    <property type="project" value="UniProtKB-SubCell"/>
</dbReference>
<keyword evidence="7" id="KW-1185">Reference proteome</keyword>
<dbReference type="GO" id="GO:0016765">
    <property type="term" value="F:transferase activity, transferring alkyl or aryl (other than methyl) groups"/>
    <property type="evidence" value="ECO:0007669"/>
    <property type="project" value="InterPro"/>
</dbReference>
<evidence type="ECO:0000313" key="6">
    <source>
        <dbReference type="EMBL" id="SDD20004.1"/>
    </source>
</evidence>
<proteinExistence type="predicted"/>
<feature type="transmembrane region" description="Helical" evidence="5">
    <location>
        <begin position="18"/>
        <end position="36"/>
    </location>
</feature>
<evidence type="ECO:0000256" key="2">
    <source>
        <dbReference type="ARBA" id="ARBA00022692"/>
    </source>
</evidence>
<dbReference type="InterPro" id="IPR000537">
    <property type="entry name" value="UbiA_prenyltransferase"/>
</dbReference>
<sequence>MAFDYPIVSWFDKNTVKHLRFLFSFFLLPVFLFALSQTNEINWVNTVLAFLILHILVFPSSNGYNSYQDRDEGSIGGLKYPPKVTSNLYYATLLMDILALLAGFLISVYFSLMVLVFILMSRAYSYRLIRLKKYPIIGFLTVFVFQGAFVYLMSSVAISRVNWAELFSENSIICMIISSLFIGSIYPLTQIYQHQADKNDGVISISYKLGYTGTFVFSGLLFAVAVLLMFLYFSIKQQTFALIIFLLMMLPVIYRLSVWFAKVRKDSKHANFENTMNMNMLTSATMNLYFLLLIFNRYGNWF</sequence>
<feature type="transmembrane region" description="Helical" evidence="5">
    <location>
        <begin position="281"/>
        <end position="299"/>
    </location>
</feature>
<evidence type="ECO:0000256" key="1">
    <source>
        <dbReference type="ARBA" id="ARBA00004141"/>
    </source>
</evidence>
<evidence type="ECO:0000256" key="5">
    <source>
        <dbReference type="SAM" id="Phobius"/>
    </source>
</evidence>
<feature type="transmembrane region" description="Helical" evidence="5">
    <location>
        <begin position="209"/>
        <end position="233"/>
    </location>
</feature>
<evidence type="ECO:0000313" key="7">
    <source>
        <dbReference type="Proteomes" id="UP000199452"/>
    </source>
</evidence>
<dbReference type="AlphaFoldDB" id="A0A1G6STR1"/>
<feature type="transmembrane region" description="Helical" evidence="5">
    <location>
        <begin position="136"/>
        <end position="158"/>
    </location>
</feature>
<keyword evidence="3 5" id="KW-1133">Transmembrane helix</keyword>
<evidence type="ECO:0000256" key="3">
    <source>
        <dbReference type="ARBA" id="ARBA00022989"/>
    </source>
</evidence>
<dbReference type="OrthoDB" id="665023at2"/>
<comment type="subcellular location">
    <subcellularLocation>
        <location evidence="1">Membrane</location>
        <topology evidence="1">Multi-pass membrane protein</topology>
    </subcellularLocation>
</comment>
<dbReference type="STRING" id="1640674.SAMN05216323_11018"/>
<accession>A0A1G6STR1</accession>
<evidence type="ECO:0000256" key="4">
    <source>
        <dbReference type="ARBA" id="ARBA00023136"/>
    </source>
</evidence>
<protein>
    <submittedName>
        <fullName evidence="6">1,4-dihydroxy-2-naphthoate octaprenyltransferase</fullName>
    </submittedName>
</protein>
<dbReference type="RefSeq" id="WP_092440910.1">
    <property type="nucleotide sequence ID" value="NZ_FMYP01000101.1"/>
</dbReference>
<keyword evidence="4 5" id="KW-0472">Membrane</keyword>
<reference evidence="6 7" key="1">
    <citation type="submission" date="2016-09" db="EMBL/GenBank/DDBJ databases">
        <authorList>
            <person name="Capua I."/>
            <person name="De Benedictis P."/>
            <person name="Joannis T."/>
            <person name="Lombin L.H."/>
            <person name="Cattoli G."/>
        </authorList>
    </citation>
    <scope>NUCLEOTIDE SEQUENCE [LARGE SCALE GENOMIC DNA]</scope>
    <source>
        <strain evidence="6 7">A7P-90m</strain>
    </source>
</reference>
<gene>
    <name evidence="6" type="ORF">SAMN05216323_11018</name>
</gene>
<name>A0A1G6STR1_9BACT</name>
<organism evidence="6 7">
    <name type="scientific">Williamwhitmania taraxaci</name>
    <dbReference type="NCBI Taxonomy" id="1640674"/>
    <lineage>
        <taxon>Bacteria</taxon>
        <taxon>Pseudomonadati</taxon>
        <taxon>Bacteroidota</taxon>
        <taxon>Bacteroidia</taxon>
        <taxon>Bacteroidales</taxon>
        <taxon>Williamwhitmaniaceae</taxon>
        <taxon>Williamwhitmania</taxon>
    </lineage>
</organism>
<dbReference type="Proteomes" id="UP000199452">
    <property type="component" value="Unassembled WGS sequence"/>
</dbReference>
<keyword evidence="2 5" id="KW-0812">Transmembrane</keyword>
<dbReference type="Pfam" id="PF01040">
    <property type="entry name" value="UbiA"/>
    <property type="match status" value="1"/>
</dbReference>
<dbReference type="EMBL" id="FMYP01000101">
    <property type="protein sequence ID" value="SDD20004.1"/>
    <property type="molecule type" value="Genomic_DNA"/>
</dbReference>
<feature type="transmembrane region" description="Helical" evidence="5">
    <location>
        <begin position="43"/>
        <end position="61"/>
    </location>
</feature>
<keyword evidence="6" id="KW-0808">Transferase</keyword>
<feature type="transmembrane region" description="Helical" evidence="5">
    <location>
        <begin position="239"/>
        <end position="260"/>
    </location>
</feature>
<feature type="transmembrane region" description="Helical" evidence="5">
    <location>
        <begin position="97"/>
        <end position="124"/>
    </location>
</feature>
<feature type="transmembrane region" description="Helical" evidence="5">
    <location>
        <begin position="170"/>
        <end position="188"/>
    </location>
</feature>